<feature type="region of interest" description="Disordered" evidence="1">
    <location>
        <begin position="33"/>
        <end position="73"/>
    </location>
</feature>
<comment type="caution">
    <text evidence="2">The sequence shown here is derived from an EMBL/GenBank/DDBJ whole genome shotgun (WGS) entry which is preliminary data.</text>
</comment>
<gene>
    <name evidence="2" type="ORF">GCM10022255_082030</name>
</gene>
<evidence type="ECO:0000313" key="3">
    <source>
        <dbReference type="Proteomes" id="UP001500620"/>
    </source>
</evidence>
<proteinExistence type="predicted"/>
<protein>
    <submittedName>
        <fullName evidence="2">Uncharacterized protein</fullName>
    </submittedName>
</protein>
<dbReference type="RefSeq" id="WP_345135963.1">
    <property type="nucleotide sequence ID" value="NZ_BAABAT010000033.1"/>
</dbReference>
<reference evidence="3" key="1">
    <citation type="journal article" date="2019" name="Int. J. Syst. Evol. Microbiol.">
        <title>The Global Catalogue of Microorganisms (GCM) 10K type strain sequencing project: providing services to taxonomists for standard genome sequencing and annotation.</title>
        <authorList>
            <consortium name="The Broad Institute Genomics Platform"/>
            <consortium name="The Broad Institute Genome Sequencing Center for Infectious Disease"/>
            <person name="Wu L."/>
            <person name="Ma J."/>
        </authorList>
    </citation>
    <scope>NUCLEOTIDE SEQUENCE [LARGE SCALE GENOMIC DNA]</scope>
    <source>
        <strain evidence="3">JCM 17441</strain>
    </source>
</reference>
<accession>A0ABP8DLH1</accession>
<organism evidence="2 3">
    <name type="scientific">Dactylosporangium darangshiense</name>
    <dbReference type="NCBI Taxonomy" id="579108"/>
    <lineage>
        <taxon>Bacteria</taxon>
        <taxon>Bacillati</taxon>
        <taxon>Actinomycetota</taxon>
        <taxon>Actinomycetes</taxon>
        <taxon>Micromonosporales</taxon>
        <taxon>Micromonosporaceae</taxon>
        <taxon>Dactylosporangium</taxon>
    </lineage>
</organism>
<sequence length="157" mass="17019">MSDMYELLVTLALSPAIPDDELAELRWHLGQGPKPDALPLTGGAPGPAFPLGDPEDPDGEWDTDPEPLFAHRGAGRKLPGALVAELVERDGRPGWALTLRQEIHPDEFPAIRALLGRVARHGESIGFAGFVRFYEDHAVQPLLVEPGRIELPAALLD</sequence>
<evidence type="ECO:0000313" key="2">
    <source>
        <dbReference type="EMBL" id="GAA4259014.1"/>
    </source>
</evidence>
<evidence type="ECO:0000256" key="1">
    <source>
        <dbReference type="SAM" id="MobiDB-lite"/>
    </source>
</evidence>
<dbReference type="Proteomes" id="UP001500620">
    <property type="component" value="Unassembled WGS sequence"/>
</dbReference>
<name>A0ABP8DLH1_9ACTN</name>
<dbReference type="EMBL" id="BAABAT010000033">
    <property type="protein sequence ID" value="GAA4259014.1"/>
    <property type="molecule type" value="Genomic_DNA"/>
</dbReference>
<keyword evidence="3" id="KW-1185">Reference proteome</keyword>
<feature type="compositionally biased region" description="Acidic residues" evidence="1">
    <location>
        <begin position="53"/>
        <end position="65"/>
    </location>
</feature>